<dbReference type="FunFam" id="3.30.70.270:FF:000001">
    <property type="entry name" value="Diguanylate cyclase domain protein"/>
    <property type="match status" value="1"/>
</dbReference>
<dbReference type="Proteomes" id="UP000294359">
    <property type="component" value="Chromosome"/>
</dbReference>
<dbReference type="PANTHER" id="PTHR44757">
    <property type="entry name" value="DIGUANYLATE CYCLASE DGCP"/>
    <property type="match status" value="1"/>
</dbReference>
<reference evidence="5" key="1">
    <citation type="journal article" date="2014" name="Int. J. Syst. Evol. Microbiol.">
        <title>Complete genome sequence of Corynebacterium casei LMG S-19264T (=DSM 44701T), isolated from a smear-ripened cheese.</title>
        <authorList>
            <consortium name="US DOE Joint Genome Institute (JGI-PGF)"/>
            <person name="Walter F."/>
            <person name="Albersmeier A."/>
            <person name="Kalinowski J."/>
            <person name="Ruckert C."/>
        </authorList>
    </citation>
    <scope>NUCLEOTIDE SEQUENCE</scope>
    <source>
        <strain evidence="5">KCTC 12344</strain>
    </source>
</reference>
<dbReference type="Pfam" id="PF00990">
    <property type="entry name" value="GGDEF"/>
    <property type="match status" value="1"/>
</dbReference>
<gene>
    <name evidence="6" type="ORF">E1742_03760</name>
    <name evidence="5" type="ORF">GCM10007388_38660</name>
</gene>
<keyword evidence="7" id="KW-1185">Reference proteome</keyword>
<dbReference type="InterPro" id="IPR035919">
    <property type="entry name" value="EAL_sf"/>
</dbReference>
<sequence>MSERSTVDRSAPVADGLDTDVTRAAGTVFEDLVLRAISDAVLCTDAGGVVTYVNPAACKLLGGRAADLRGKPVEELARLLSSDLEPMTHPVAVVLASGRPTRLPPGTILVRSDGEELAIEDGTSPIFDNGGALAGAVMVFHDVTEAQQSMLRITHQATHDFLTDLPNRALLSSRLTHELTLAARHGAGVAVLYLDLDNFKHVNDSLGHSAGDALLAAVAQRLCDSVRRSDTVSRFGGDEFVVLLTMTENAAHMAGVTAGKILAALAAPLTIDGAVLHTSASIGISICPEDGADAESLVRNADTALYLAKAAGKNAFRFFEPHMNEDAVQRQYLQTALRAALGNGELSLHYQPKFDLRTGRLTGSEALARWDHPTLGAVSPGRFIAVAEDFGLIVALGRWVRETACAQHMAWQRGGCAPAHVAVNVSVQELHSAGFESDLLRTLRDTGIAPERLQLEITEGVLLRDTEAVLAKLRRIRDLGVGLAIDDFGTGYSSLSYLRRLPVDTIKIDQSFIRDLGQDPAGPVIVRAVIGMGQSMGRRIVAEGVEHLGQVDFLRGQDCDEAQGWWFNPALPPALFAGLYC</sequence>
<dbReference type="NCBIfam" id="TIGR00254">
    <property type="entry name" value="GGDEF"/>
    <property type="match status" value="1"/>
</dbReference>
<dbReference type="InterPro" id="IPR001633">
    <property type="entry name" value="EAL_dom"/>
</dbReference>
<dbReference type="PROSITE" id="PS50887">
    <property type="entry name" value="GGDEF"/>
    <property type="match status" value="1"/>
</dbReference>
<dbReference type="PROSITE" id="PS50113">
    <property type="entry name" value="PAC"/>
    <property type="match status" value="1"/>
</dbReference>
<dbReference type="EMBL" id="BMWW01000007">
    <property type="protein sequence ID" value="GGZ01249.1"/>
    <property type="molecule type" value="Genomic_DNA"/>
</dbReference>
<evidence type="ECO:0000259" key="1">
    <source>
        <dbReference type="PROSITE" id="PS50112"/>
    </source>
</evidence>
<dbReference type="SUPFAM" id="SSF55073">
    <property type="entry name" value="Nucleotide cyclase"/>
    <property type="match status" value="1"/>
</dbReference>
<dbReference type="Gene3D" id="3.30.450.20">
    <property type="entry name" value="PAS domain"/>
    <property type="match status" value="1"/>
</dbReference>
<dbReference type="AlphaFoldDB" id="A0A4V1ATE4"/>
<dbReference type="InterPro" id="IPR029787">
    <property type="entry name" value="Nucleotide_cyclase"/>
</dbReference>
<evidence type="ECO:0000259" key="4">
    <source>
        <dbReference type="PROSITE" id="PS50887"/>
    </source>
</evidence>
<dbReference type="CDD" id="cd01948">
    <property type="entry name" value="EAL"/>
    <property type="match status" value="1"/>
</dbReference>
<dbReference type="Gene3D" id="3.20.20.450">
    <property type="entry name" value="EAL domain"/>
    <property type="match status" value="1"/>
</dbReference>
<name>A0A4V1ATE4_9BURK</name>
<dbReference type="Pfam" id="PF08448">
    <property type="entry name" value="PAS_4"/>
    <property type="match status" value="1"/>
</dbReference>
<accession>A0A4V1ATE4</accession>
<dbReference type="PROSITE" id="PS50112">
    <property type="entry name" value="PAS"/>
    <property type="match status" value="1"/>
</dbReference>
<reference evidence="6 7" key="2">
    <citation type="submission" date="2019-03" db="EMBL/GenBank/DDBJ databases">
        <title>Draft Genome Sequences of Six Type Strains of the Genus Massilia.</title>
        <authorList>
            <person name="Miess H."/>
            <person name="Frediansyhah A."/>
            <person name="Gross H."/>
        </authorList>
    </citation>
    <scope>NUCLEOTIDE SEQUENCE [LARGE SCALE GENOMIC DNA]</scope>
    <source>
        <strain evidence="6 7">DSM 17505</strain>
    </source>
</reference>
<dbReference type="EMBL" id="CP038026">
    <property type="protein sequence ID" value="QBQ35378.1"/>
    <property type="molecule type" value="Genomic_DNA"/>
</dbReference>
<dbReference type="InterPro" id="IPR035965">
    <property type="entry name" value="PAS-like_dom_sf"/>
</dbReference>
<dbReference type="InterPro" id="IPR000014">
    <property type="entry name" value="PAS"/>
</dbReference>
<dbReference type="InterPro" id="IPR013656">
    <property type="entry name" value="PAS_4"/>
</dbReference>
<dbReference type="RefSeq" id="WP_134383617.1">
    <property type="nucleotide sequence ID" value="NZ_BMWW01000007.1"/>
</dbReference>
<feature type="domain" description="EAL" evidence="3">
    <location>
        <begin position="330"/>
        <end position="581"/>
    </location>
</feature>
<evidence type="ECO:0000313" key="8">
    <source>
        <dbReference type="Proteomes" id="UP000619512"/>
    </source>
</evidence>
<dbReference type="SUPFAM" id="SSF55785">
    <property type="entry name" value="PYP-like sensor domain (PAS domain)"/>
    <property type="match status" value="1"/>
</dbReference>
<evidence type="ECO:0000313" key="7">
    <source>
        <dbReference type="Proteomes" id="UP000294359"/>
    </source>
</evidence>
<dbReference type="CDD" id="cd00130">
    <property type="entry name" value="PAS"/>
    <property type="match status" value="1"/>
</dbReference>
<protein>
    <submittedName>
        <fullName evidence="6">EAL domain-containing protein</fullName>
    </submittedName>
</protein>
<dbReference type="SMART" id="SM00267">
    <property type="entry name" value="GGDEF"/>
    <property type="match status" value="1"/>
</dbReference>
<dbReference type="SMART" id="SM00091">
    <property type="entry name" value="PAS"/>
    <property type="match status" value="1"/>
</dbReference>
<organism evidence="5 8">
    <name type="scientific">Pseudoduganella plicata</name>
    <dbReference type="NCBI Taxonomy" id="321984"/>
    <lineage>
        <taxon>Bacteria</taxon>
        <taxon>Pseudomonadati</taxon>
        <taxon>Pseudomonadota</taxon>
        <taxon>Betaproteobacteria</taxon>
        <taxon>Burkholderiales</taxon>
        <taxon>Oxalobacteraceae</taxon>
        <taxon>Telluria group</taxon>
        <taxon>Pseudoduganella</taxon>
    </lineage>
</organism>
<dbReference type="Pfam" id="PF00563">
    <property type="entry name" value="EAL"/>
    <property type="match status" value="1"/>
</dbReference>
<feature type="domain" description="PAS" evidence="1">
    <location>
        <begin position="33"/>
        <end position="83"/>
    </location>
</feature>
<dbReference type="OrthoDB" id="9813903at2"/>
<evidence type="ECO:0000313" key="6">
    <source>
        <dbReference type="EMBL" id="QBQ35378.1"/>
    </source>
</evidence>
<dbReference type="GO" id="GO:0003824">
    <property type="term" value="F:catalytic activity"/>
    <property type="evidence" value="ECO:0007669"/>
    <property type="project" value="UniProtKB-ARBA"/>
</dbReference>
<evidence type="ECO:0000259" key="3">
    <source>
        <dbReference type="PROSITE" id="PS50883"/>
    </source>
</evidence>
<dbReference type="NCBIfam" id="TIGR00229">
    <property type="entry name" value="sensory_box"/>
    <property type="match status" value="1"/>
</dbReference>
<reference evidence="5" key="3">
    <citation type="submission" date="2022-12" db="EMBL/GenBank/DDBJ databases">
        <authorList>
            <person name="Sun Q."/>
            <person name="Kim S."/>
        </authorList>
    </citation>
    <scope>NUCLEOTIDE SEQUENCE</scope>
    <source>
        <strain evidence="5">KCTC 12344</strain>
    </source>
</reference>
<dbReference type="InterPro" id="IPR043128">
    <property type="entry name" value="Rev_trsase/Diguanyl_cyclase"/>
</dbReference>
<evidence type="ECO:0000313" key="5">
    <source>
        <dbReference type="EMBL" id="GGZ01249.1"/>
    </source>
</evidence>
<feature type="domain" description="GGDEF" evidence="4">
    <location>
        <begin position="187"/>
        <end position="321"/>
    </location>
</feature>
<dbReference type="InterPro" id="IPR052155">
    <property type="entry name" value="Biofilm_reg_signaling"/>
</dbReference>
<dbReference type="Gene3D" id="3.30.70.270">
    <property type="match status" value="1"/>
</dbReference>
<dbReference type="SUPFAM" id="SSF141868">
    <property type="entry name" value="EAL domain-like"/>
    <property type="match status" value="1"/>
</dbReference>
<proteinExistence type="predicted"/>
<dbReference type="Proteomes" id="UP000619512">
    <property type="component" value="Unassembled WGS sequence"/>
</dbReference>
<dbReference type="PANTHER" id="PTHR44757:SF2">
    <property type="entry name" value="BIOFILM ARCHITECTURE MAINTENANCE PROTEIN MBAA"/>
    <property type="match status" value="1"/>
</dbReference>
<dbReference type="CDD" id="cd01949">
    <property type="entry name" value="GGDEF"/>
    <property type="match status" value="1"/>
</dbReference>
<dbReference type="InterPro" id="IPR000700">
    <property type="entry name" value="PAS-assoc_C"/>
</dbReference>
<dbReference type="PROSITE" id="PS50883">
    <property type="entry name" value="EAL"/>
    <property type="match status" value="1"/>
</dbReference>
<dbReference type="InterPro" id="IPR000160">
    <property type="entry name" value="GGDEF_dom"/>
</dbReference>
<dbReference type="SMART" id="SM00052">
    <property type="entry name" value="EAL"/>
    <property type="match status" value="1"/>
</dbReference>
<evidence type="ECO:0000259" key="2">
    <source>
        <dbReference type="PROSITE" id="PS50113"/>
    </source>
</evidence>
<feature type="domain" description="PAC" evidence="2">
    <location>
        <begin position="103"/>
        <end position="155"/>
    </location>
</feature>